<dbReference type="PANTHER" id="PTHR30535:SF34">
    <property type="entry name" value="MOLYBDATE-BINDING PROTEIN MOLA"/>
    <property type="match status" value="1"/>
</dbReference>
<keyword evidence="1" id="KW-0732">Signal</keyword>
<protein>
    <submittedName>
        <fullName evidence="3">Iron complex transport system substrate-binding protein</fullName>
    </submittedName>
</protein>
<feature type="domain" description="Fe/B12 periplasmic-binding" evidence="2">
    <location>
        <begin position="66"/>
        <end position="315"/>
    </location>
</feature>
<evidence type="ECO:0000313" key="3">
    <source>
        <dbReference type="EMBL" id="SFU86748.1"/>
    </source>
</evidence>
<dbReference type="SUPFAM" id="SSF53807">
    <property type="entry name" value="Helical backbone' metal receptor"/>
    <property type="match status" value="1"/>
</dbReference>
<gene>
    <name evidence="3" type="ORF">SAMN04487955_111110</name>
</gene>
<dbReference type="GO" id="GO:0071281">
    <property type="term" value="P:cellular response to iron ion"/>
    <property type="evidence" value="ECO:0007669"/>
    <property type="project" value="TreeGrafter"/>
</dbReference>
<organism evidence="3 4">
    <name type="scientific">Halomonas korlensis</name>
    <dbReference type="NCBI Taxonomy" id="463301"/>
    <lineage>
        <taxon>Bacteria</taxon>
        <taxon>Pseudomonadati</taxon>
        <taxon>Pseudomonadota</taxon>
        <taxon>Gammaproteobacteria</taxon>
        <taxon>Oceanospirillales</taxon>
        <taxon>Halomonadaceae</taxon>
        <taxon>Halomonas</taxon>
    </lineage>
</organism>
<dbReference type="EMBL" id="FPBP01000011">
    <property type="protein sequence ID" value="SFU86748.1"/>
    <property type="molecule type" value="Genomic_DNA"/>
</dbReference>
<dbReference type="AlphaFoldDB" id="A0A1I7JNL6"/>
<dbReference type="PANTHER" id="PTHR30535">
    <property type="entry name" value="VITAMIN B12-BINDING PROTEIN"/>
    <property type="match status" value="1"/>
</dbReference>
<accession>A0A1I7JNL6</accession>
<keyword evidence="4" id="KW-1185">Reference proteome</keyword>
<sequence>MVKTISTPAVPPSSVSTLASKRAWPRRLGGLVLAVVPWLTGVSHANEVCAVDDRQREVCLEAPAERIAVLSPGATELTYAAGAGDKVVAVVSYSDYPPEAKEVTSVGSHTRVDLETLVSLQPDLVVGWVTGNPAEQLETIESLGMPVFYIEPRDFEGVSTGIERLARLADTQDEGDRVAQTFRDGMSGLAARHADAATVPVFYQVWDEPLMTVNDVHLIGKVIELCGGYNVFGEQSRLVPRIDDESVLDADPEAIIAGGMGEENRDWLDHWSQYPGLTAVDRDNLFFVPPSLIQRPTPRLLEGSRILCEKLEVARARR</sequence>
<dbReference type="Proteomes" id="UP000198693">
    <property type="component" value="Unassembled WGS sequence"/>
</dbReference>
<evidence type="ECO:0000256" key="1">
    <source>
        <dbReference type="ARBA" id="ARBA00022729"/>
    </source>
</evidence>
<evidence type="ECO:0000259" key="2">
    <source>
        <dbReference type="PROSITE" id="PS50983"/>
    </source>
</evidence>
<dbReference type="CDD" id="cd01144">
    <property type="entry name" value="BtuF"/>
    <property type="match status" value="1"/>
</dbReference>
<reference evidence="4" key="1">
    <citation type="submission" date="2016-10" db="EMBL/GenBank/DDBJ databases">
        <authorList>
            <person name="Varghese N."/>
            <person name="Submissions S."/>
        </authorList>
    </citation>
    <scope>NUCLEOTIDE SEQUENCE [LARGE SCALE GENOMIC DNA]</scope>
    <source>
        <strain evidence="4">CGMCC 1.6981</strain>
    </source>
</reference>
<dbReference type="OrthoDB" id="6495095at2"/>
<name>A0A1I7JNL6_9GAMM</name>
<dbReference type="NCBIfam" id="NF038402">
    <property type="entry name" value="TroA_like"/>
    <property type="match status" value="1"/>
</dbReference>
<dbReference type="InterPro" id="IPR054828">
    <property type="entry name" value="Vit_B12_bind_prot"/>
</dbReference>
<proteinExistence type="predicted"/>
<dbReference type="Gene3D" id="3.40.50.1980">
    <property type="entry name" value="Nitrogenase molybdenum iron protein domain"/>
    <property type="match status" value="2"/>
</dbReference>
<dbReference type="Pfam" id="PF01497">
    <property type="entry name" value="Peripla_BP_2"/>
    <property type="match status" value="1"/>
</dbReference>
<evidence type="ECO:0000313" key="4">
    <source>
        <dbReference type="Proteomes" id="UP000198693"/>
    </source>
</evidence>
<dbReference type="STRING" id="463301.SAMN04487955_111110"/>
<dbReference type="InterPro" id="IPR002491">
    <property type="entry name" value="ABC_transptr_periplasmic_BD"/>
</dbReference>
<dbReference type="PROSITE" id="PS50983">
    <property type="entry name" value="FE_B12_PBP"/>
    <property type="match status" value="1"/>
</dbReference>
<dbReference type="InterPro" id="IPR050902">
    <property type="entry name" value="ABC_Transporter_SBP"/>
</dbReference>